<evidence type="ECO:0000313" key="2">
    <source>
        <dbReference type="EMBL" id="AUR52135.1"/>
    </source>
</evidence>
<dbReference type="RefSeq" id="WP_102951431.1">
    <property type="nucleotide sequence ID" value="NZ_CP024847.1"/>
</dbReference>
<keyword evidence="3" id="KW-1185">Reference proteome</keyword>
<feature type="region of interest" description="Disordered" evidence="1">
    <location>
        <begin position="165"/>
        <end position="248"/>
    </location>
</feature>
<dbReference type="EMBL" id="CP024847">
    <property type="protein sequence ID" value="AUR52135.1"/>
    <property type="molecule type" value="Genomic_DNA"/>
</dbReference>
<dbReference type="KEGG" id="nba:CUN60_07415"/>
<reference evidence="3" key="1">
    <citation type="submission" date="2017-11" db="EMBL/GenBank/DDBJ databases">
        <authorList>
            <person name="Chan K.G."/>
            <person name="Lee L.S."/>
        </authorList>
    </citation>
    <scope>NUCLEOTIDE SEQUENCE [LARGE SCALE GENOMIC DNA]</scope>
    <source>
        <strain evidence="3">DSM 100970</strain>
    </source>
</reference>
<evidence type="ECO:0000256" key="1">
    <source>
        <dbReference type="SAM" id="MobiDB-lite"/>
    </source>
</evidence>
<accession>A0A2I7N7E6</accession>
<dbReference type="AlphaFoldDB" id="A0A2I7N7E6"/>
<dbReference type="Proteomes" id="UP000236655">
    <property type="component" value="Chromosome"/>
</dbReference>
<gene>
    <name evidence="2" type="ORF">CUN60_07415</name>
</gene>
<organism evidence="2 3">
    <name type="scientific">Aquella oligotrophica</name>
    <dbReference type="NCBI Taxonomy" id="2067065"/>
    <lineage>
        <taxon>Bacteria</taxon>
        <taxon>Pseudomonadati</taxon>
        <taxon>Pseudomonadota</taxon>
        <taxon>Betaproteobacteria</taxon>
        <taxon>Neisseriales</taxon>
        <taxon>Neisseriaceae</taxon>
        <taxon>Aquella</taxon>
    </lineage>
</organism>
<name>A0A2I7N7E6_9NEIS</name>
<feature type="compositionally biased region" description="Polar residues" evidence="1">
    <location>
        <begin position="197"/>
        <end position="231"/>
    </location>
</feature>
<evidence type="ECO:0000313" key="3">
    <source>
        <dbReference type="Proteomes" id="UP000236655"/>
    </source>
</evidence>
<dbReference type="OrthoDB" id="962262at2"/>
<feature type="compositionally biased region" description="Basic residues" evidence="1">
    <location>
        <begin position="239"/>
        <end position="248"/>
    </location>
</feature>
<sequence length="248" mass="28029">MQNYLSINEASNMSGLSEDVFVQQYIDSGVISIKVEDGVKSIELSEFLRVFPNAKAKAVNSGNSEVELALKQQKIENLEYQVVQLQRQLEKQSEDYSWLRNKFDSTTLLLEQKLDTSELDKHKQEIKKLSEESVQWEKKYNTLLAANELKTLLKENRELKEKLESLNKVSSTKPSNVVRSEPVAPPAVSASGATPVNNSLQSPSAQVKSSNPVMPTSTSENQYRHQTATLERQSEPVKPKRRKIFGIF</sequence>
<proteinExistence type="predicted"/>
<protein>
    <submittedName>
        <fullName evidence="2">Uncharacterized protein</fullName>
    </submittedName>
</protein>
<feature type="compositionally biased region" description="Low complexity" evidence="1">
    <location>
        <begin position="177"/>
        <end position="196"/>
    </location>
</feature>